<keyword evidence="2" id="KW-1185">Reference proteome</keyword>
<evidence type="ECO:0000313" key="1">
    <source>
        <dbReference type="EMBL" id="AYP28112.1"/>
    </source>
</evidence>
<reference evidence="1 2" key="2">
    <citation type="journal article" date="2019" name="ISME J.">
        <title>Cobaviruses - a new globally distributed phage group infecting Rhodobacteraceae in marine ecosystems.</title>
        <authorList>
            <person name="Bischoff V."/>
            <person name="Bunk B."/>
            <person name="Meier-Kolthoff J.P."/>
            <person name="Sproer C."/>
            <person name="Poehlein A."/>
            <person name="Dogs M."/>
            <person name="Nguyen M."/>
            <person name="Petersen J."/>
            <person name="Daniel R."/>
            <person name="Overmann J."/>
            <person name="Goker M."/>
            <person name="Simon M."/>
            <person name="Brinkhoff T."/>
            <person name="Moraru C."/>
        </authorList>
    </citation>
    <scope>NUCLEOTIDE SEQUENCE [LARGE SCALE GENOMIC DNA]</scope>
</reference>
<reference evidence="2" key="1">
    <citation type="submission" date="2017-07" db="EMBL/GenBank/DDBJ databases">
        <title>Cobaviruses - a newly discovered phage group infecting protist-associated Rhodobacteraceae is ubiquitous in highly productive marine areas.</title>
        <authorList>
            <person name="Bischoff V."/>
            <person name="Bunk B."/>
            <person name="Meier-Kolthoff J."/>
            <person name="Sproer C."/>
            <person name="Poehlein A."/>
            <person name="Dogs M."/>
            <person name="Daniel R."/>
            <person name="Overmann J."/>
            <person name="Goker M."/>
            <person name="Simon M."/>
            <person name="Brinkhoff T."/>
            <person name="Moraru C."/>
        </authorList>
    </citation>
    <scope>NUCLEOTIDE SEQUENCE [LARGE SCALE GENOMIC DNA]</scope>
</reference>
<sequence length="132" mass="13312">MAITLDGSTGVTATEFDGTIDASNLTGTLPAIDGSALTGISTTPSTAQVLSATAGASVGAVGTYAFLGEYGNGRPVLNAGDTLAGSSLEYTAVTDTVLHSGVSPSGTWRLMGAYYPSSSLNDFPRSLWLRIS</sequence>
<proteinExistence type="predicted"/>
<name>A0A3G2YRE1_9CAUD</name>
<protein>
    <submittedName>
        <fullName evidence="1">Uncharacterized protein</fullName>
    </submittedName>
</protein>
<evidence type="ECO:0000313" key="2">
    <source>
        <dbReference type="Proteomes" id="UP000273515"/>
    </source>
</evidence>
<organism evidence="1 2">
    <name type="scientific">Lentibacter phage vB_LenP_ICBM2</name>
    <dbReference type="NCBI Taxonomy" id="2847823"/>
    <lineage>
        <taxon>Viruses</taxon>
        <taxon>Duplodnaviria</taxon>
        <taxon>Heunggongvirae</taxon>
        <taxon>Uroviricota</taxon>
        <taxon>Caudoviricetes</taxon>
        <taxon>Zobellviridae</taxon>
        <taxon>Cobavirinae</taxon>
        <taxon>Veravirus</taxon>
        <taxon>Veravirus septentrionalis</taxon>
    </lineage>
</organism>
<dbReference type="EMBL" id="MF431616">
    <property type="protein sequence ID" value="AYP28112.1"/>
    <property type="molecule type" value="Genomic_DNA"/>
</dbReference>
<accession>A0A3G2YRE1</accession>
<dbReference type="Proteomes" id="UP000273515">
    <property type="component" value="Segment"/>
</dbReference>
<gene>
    <name evidence="1" type="ORF">vBLenPICBM2__53</name>
</gene>